<dbReference type="EMBL" id="NXLS01000001">
    <property type="protein sequence ID" value="RDU64468.1"/>
    <property type="molecule type" value="Genomic_DNA"/>
</dbReference>
<keyword evidence="2" id="KW-1185">Reference proteome</keyword>
<accession>A0A3D8IH72</accession>
<dbReference type="AlphaFoldDB" id="A0A3D8IH72"/>
<dbReference type="Gene3D" id="3.40.50.2000">
    <property type="entry name" value="Glycogen Phosphorylase B"/>
    <property type="match status" value="1"/>
</dbReference>
<name>A0A3D8IH72_9HELI</name>
<dbReference type="OrthoDB" id="5330177at2"/>
<dbReference type="Proteomes" id="UP000256650">
    <property type="component" value="Unassembled WGS sequence"/>
</dbReference>
<protein>
    <recommendedName>
        <fullName evidence="3">UDP-2,4-diacetamido-2,4, 6-trideoxy-beta-L-altropyranose hydrolase</fullName>
    </recommendedName>
</protein>
<gene>
    <name evidence="1" type="ORF">CQA43_01310</name>
</gene>
<dbReference type="GeneID" id="82534929"/>
<evidence type="ECO:0008006" key="3">
    <source>
        <dbReference type="Google" id="ProtNLM"/>
    </source>
</evidence>
<proteinExistence type="predicted"/>
<sequence>MAQSALIAADGKLGVGLGHISRCRALQAELESLGFEAKLVDTQELEENLNQTLWDLIAIDSYVLPLEAYEKVVRCAKTCLFFDDTLRLDYPKAILLNNASGVNVAQYREKYPHHLLFLGSDYRLLQPPFVQVLKNPPIPLKQEVKNVFITLGGSDILGLNSPLIVAFKRAYPDLNLHCIARDSTILGAKLYRDLCVQEMVDLIRRMDLCICACGQSLGEILACGIPAIALEVAANQNANLVSFKNCILSIPKAYALSCDSICYQVLEHFKSYSSLHLRTTHQARALEILKRPTKWKEFGKFLK</sequence>
<reference evidence="1 2" key="1">
    <citation type="submission" date="2018-04" db="EMBL/GenBank/DDBJ databases">
        <title>Novel Campyloabacter and Helicobacter Species and Strains.</title>
        <authorList>
            <person name="Mannion A.J."/>
            <person name="Shen Z."/>
            <person name="Fox J.G."/>
        </authorList>
    </citation>
    <scope>NUCLEOTIDE SEQUENCE [LARGE SCALE GENOMIC DNA]</scope>
    <source>
        <strain evidence="1 2">MIT 99-5101</strain>
    </source>
</reference>
<dbReference type="Gene3D" id="3.40.50.11190">
    <property type="match status" value="1"/>
</dbReference>
<dbReference type="RefSeq" id="WP_115550803.1">
    <property type="nucleotide sequence ID" value="NZ_CAONBV010000026.1"/>
</dbReference>
<comment type="caution">
    <text evidence="1">The sequence shown here is derived from an EMBL/GenBank/DDBJ whole genome shotgun (WGS) entry which is preliminary data.</text>
</comment>
<evidence type="ECO:0000313" key="2">
    <source>
        <dbReference type="Proteomes" id="UP000256650"/>
    </source>
</evidence>
<evidence type="ECO:0000313" key="1">
    <source>
        <dbReference type="EMBL" id="RDU64468.1"/>
    </source>
</evidence>
<organism evidence="1 2">
    <name type="scientific">Helicobacter ganmani</name>
    <dbReference type="NCBI Taxonomy" id="60246"/>
    <lineage>
        <taxon>Bacteria</taxon>
        <taxon>Pseudomonadati</taxon>
        <taxon>Campylobacterota</taxon>
        <taxon>Epsilonproteobacteria</taxon>
        <taxon>Campylobacterales</taxon>
        <taxon>Helicobacteraceae</taxon>
        <taxon>Helicobacter</taxon>
    </lineage>
</organism>